<proteinExistence type="predicted"/>
<gene>
    <name evidence="1" type="ORF">HAX54_051635</name>
</gene>
<name>A0ABS8WRM2_DATST</name>
<dbReference type="EMBL" id="JACEIK010009226">
    <property type="protein sequence ID" value="MCE3052127.1"/>
    <property type="molecule type" value="Genomic_DNA"/>
</dbReference>
<reference evidence="1 2" key="1">
    <citation type="journal article" date="2021" name="BMC Genomics">
        <title>Datura genome reveals duplications of psychoactive alkaloid biosynthetic genes and high mutation rate following tissue culture.</title>
        <authorList>
            <person name="Rajewski A."/>
            <person name="Carter-House D."/>
            <person name="Stajich J."/>
            <person name="Litt A."/>
        </authorList>
    </citation>
    <scope>NUCLEOTIDE SEQUENCE [LARGE SCALE GENOMIC DNA]</scope>
    <source>
        <strain evidence="1">AR-01</strain>
    </source>
</reference>
<evidence type="ECO:0000313" key="2">
    <source>
        <dbReference type="Proteomes" id="UP000823775"/>
    </source>
</evidence>
<sequence>MPHWIVRVQKHAMCTWQKSLKLEGNSEPPRYQCAMEEVWRDGLCDTLRFCKPWEVFSAVPGNSREVA</sequence>
<protein>
    <submittedName>
        <fullName evidence="1">Uncharacterized protein</fullName>
    </submittedName>
</protein>
<keyword evidence="2" id="KW-1185">Reference proteome</keyword>
<accession>A0ABS8WRM2</accession>
<evidence type="ECO:0000313" key="1">
    <source>
        <dbReference type="EMBL" id="MCE3052127.1"/>
    </source>
</evidence>
<comment type="caution">
    <text evidence="1">The sequence shown here is derived from an EMBL/GenBank/DDBJ whole genome shotgun (WGS) entry which is preliminary data.</text>
</comment>
<organism evidence="1 2">
    <name type="scientific">Datura stramonium</name>
    <name type="common">Jimsonweed</name>
    <name type="synonym">Common thornapple</name>
    <dbReference type="NCBI Taxonomy" id="4076"/>
    <lineage>
        <taxon>Eukaryota</taxon>
        <taxon>Viridiplantae</taxon>
        <taxon>Streptophyta</taxon>
        <taxon>Embryophyta</taxon>
        <taxon>Tracheophyta</taxon>
        <taxon>Spermatophyta</taxon>
        <taxon>Magnoliopsida</taxon>
        <taxon>eudicotyledons</taxon>
        <taxon>Gunneridae</taxon>
        <taxon>Pentapetalae</taxon>
        <taxon>asterids</taxon>
        <taxon>lamiids</taxon>
        <taxon>Solanales</taxon>
        <taxon>Solanaceae</taxon>
        <taxon>Solanoideae</taxon>
        <taxon>Datureae</taxon>
        <taxon>Datura</taxon>
    </lineage>
</organism>
<dbReference type="Proteomes" id="UP000823775">
    <property type="component" value="Unassembled WGS sequence"/>
</dbReference>